<evidence type="ECO:0000259" key="1">
    <source>
        <dbReference type="PROSITE" id="PS50041"/>
    </source>
</evidence>
<sequence>MNDILKLYKYYKGCSKQACRKLDGCFFLSVDSSCIKYYVDGLEYAYARTICKRDGGELLRIDSESKQEMMVRILTYNLHLTFDMTVQGTKDDAGNWLFDDGTSMPYFNWNKDDGQQNNSDEERYIYIKSIYNWQWHDIGPEARPFLCEIRA</sequence>
<dbReference type="CDD" id="cd00037">
    <property type="entry name" value="CLECT"/>
    <property type="match status" value="1"/>
</dbReference>
<dbReference type="Gene3D" id="3.10.100.10">
    <property type="entry name" value="Mannose-Binding Protein A, subunit A"/>
    <property type="match status" value="1"/>
</dbReference>
<dbReference type="PROSITE" id="PS50041">
    <property type="entry name" value="C_TYPE_LECTIN_2"/>
    <property type="match status" value="1"/>
</dbReference>
<dbReference type="OrthoDB" id="6144023at2759"/>
<dbReference type="AlphaFoldDB" id="A0A6J8B1D7"/>
<dbReference type="InterPro" id="IPR016187">
    <property type="entry name" value="CTDL_fold"/>
</dbReference>
<gene>
    <name evidence="2" type="ORF">MCOR_12441</name>
</gene>
<keyword evidence="3" id="KW-1185">Reference proteome</keyword>
<dbReference type="InterPro" id="IPR001304">
    <property type="entry name" value="C-type_lectin-like"/>
</dbReference>
<dbReference type="Pfam" id="PF00059">
    <property type="entry name" value="Lectin_C"/>
    <property type="match status" value="1"/>
</dbReference>
<evidence type="ECO:0000313" key="2">
    <source>
        <dbReference type="EMBL" id="CAC5375464.1"/>
    </source>
</evidence>
<organism evidence="2 3">
    <name type="scientific">Mytilus coruscus</name>
    <name type="common">Sea mussel</name>
    <dbReference type="NCBI Taxonomy" id="42192"/>
    <lineage>
        <taxon>Eukaryota</taxon>
        <taxon>Metazoa</taxon>
        <taxon>Spiralia</taxon>
        <taxon>Lophotrochozoa</taxon>
        <taxon>Mollusca</taxon>
        <taxon>Bivalvia</taxon>
        <taxon>Autobranchia</taxon>
        <taxon>Pteriomorphia</taxon>
        <taxon>Mytilida</taxon>
        <taxon>Mytiloidea</taxon>
        <taxon>Mytilidae</taxon>
        <taxon>Mytilinae</taxon>
        <taxon>Mytilus</taxon>
    </lineage>
</organism>
<dbReference type="SUPFAM" id="SSF56436">
    <property type="entry name" value="C-type lectin-like"/>
    <property type="match status" value="1"/>
</dbReference>
<evidence type="ECO:0000313" key="3">
    <source>
        <dbReference type="Proteomes" id="UP000507470"/>
    </source>
</evidence>
<protein>
    <submittedName>
        <fullName evidence="2">LAYN</fullName>
    </submittedName>
</protein>
<dbReference type="EMBL" id="CACVKT020002154">
    <property type="protein sequence ID" value="CAC5375464.1"/>
    <property type="molecule type" value="Genomic_DNA"/>
</dbReference>
<dbReference type="Proteomes" id="UP000507470">
    <property type="component" value="Unassembled WGS sequence"/>
</dbReference>
<proteinExistence type="predicted"/>
<accession>A0A6J8B1D7</accession>
<feature type="domain" description="C-type lectin" evidence="1">
    <location>
        <begin position="30"/>
        <end position="137"/>
    </location>
</feature>
<name>A0A6J8B1D7_MYTCO</name>
<reference evidence="2 3" key="1">
    <citation type="submission" date="2020-06" db="EMBL/GenBank/DDBJ databases">
        <authorList>
            <person name="Li R."/>
            <person name="Bekaert M."/>
        </authorList>
    </citation>
    <scope>NUCLEOTIDE SEQUENCE [LARGE SCALE GENOMIC DNA]</scope>
    <source>
        <strain evidence="3">wild</strain>
    </source>
</reference>
<dbReference type="InterPro" id="IPR016186">
    <property type="entry name" value="C-type_lectin-like/link_sf"/>
</dbReference>
<dbReference type="SMART" id="SM00034">
    <property type="entry name" value="CLECT"/>
    <property type="match status" value="1"/>
</dbReference>